<keyword evidence="5" id="KW-0496">Mitochondrion</keyword>
<proteinExistence type="predicted"/>
<dbReference type="VEuPathDB" id="FungiDB:BO78DRAFT_425657"/>
<reference evidence="8 9" key="1">
    <citation type="submission" date="2018-02" db="EMBL/GenBank/DDBJ databases">
        <title>The genomes of Aspergillus section Nigri reveals drivers in fungal speciation.</title>
        <authorList>
            <consortium name="DOE Joint Genome Institute"/>
            <person name="Vesth T.C."/>
            <person name="Nybo J."/>
            <person name="Theobald S."/>
            <person name="Brandl J."/>
            <person name="Frisvad J.C."/>
            <person name="Nielsen K.F."/>
            <person name="Lyhne E.K."/>
            <person name="Kogle M.E."/>
            <person name="Kuo A."/>
            <person name="Riley R."/>
            <person name="Clum A."/>
            <person name="Nolan M."/>
            <person name="Lipzen A."/>
            <person name="Salamov A."/>
            <person name="Henrissat B."/>
            <person name="Wiebenga A."/>
            <person name="De vries R.P."/>
            <person name="Grigoriev I.V."/>
            <person name="Mortensen U.H."/>
            <person name="Andersen M.R."/>
            <person name="Baker S.E."/>
        </authorList>
    </citation>
    <scope>NUCLEOTIDE SEQUENCE [LARGE SCALE GENOMIC DNA]</scope>
    <source>
        <strain evidence="8 9">CBS 121057</strain>
    </source>
</reference>
<evidence type="ECO:0000256" key="5">
    <source>
        <dbReference type="ARBA" id="ARBA00023128"/>
    </source>
</evidence>
<dbReference type="GO" id="GO:0005739">
    <property type="term" value="C:mitochondrion"/>
    <property type="evidence" value="ECO:0007669"/>
    <property type="project" value="UniProtKB-SubCell"/>
</dbReference>
<keyword evidence="4" id="KW-0256">Endoplasmic reticulum</keyword>
<sequence length="287" mass="31255">MSCKRIMTSTIAFMNISKVGLTVLHCPETEALADIVFVHGLQGHPVSTWATKGVFWPKHLLPDDVPDCRILTFGYDSAVATWGACNLGTVPQYGKSLLLALDQERVACPNRPIIFVAHSMGGQVVKSALQTAGPRGNASGFETSVEGLVFLGVPHRGSQLAAPALWAVRLLGLAAILGVSTNRENLRALQPSAQEQIGLLEDFQRRLDSRPRGFQVKTFQEGRKCLGLFKVVPDNSSCLGRHPEEAEVMDADHRGMVRFISKEDPGYRQVGGWICGAVESLRQEPAR</sequence>
<gene>
    <name evidence="8" type="ORF">BO78DRAFT_425657</name>
</gene>
<dbReference type="InterPro" id="IPR000073">
    <property type="entry name" value="AB_hydrolase_1"/>
</dbReference>
<evidence type="ECO:0000259" key="7">
    <source>
        <dbReference type="Pfam" id="PF12697"/>
    </source>
</evidence>
<organism evidence="8 9">
    <name type="scientific">Aspergillus sclerotiicarbonarius (strain CBS 121057 / IBT 28362)</name>
    <dbReference type="NCBI Taxonomy" id="1448318"/>
    <lineage>
        <taxon>Eukaryota</taxon>
        <taxon>Fungi</taxon>
        <taxon>Dikarya</taxon>
        <taxon>Ascomycota</taxon>
        <taxon>Pezizomycotina</taxon>
        <taxon>Eurotiomycetes</taxon>
        <taxon>Eurotiomycetidae</taxon>
        <taxon>Eurotiales</taxon>
        <taxon>Aspergillaceae</taxon>
        <taxon>Aspergillus</taxon>
        <taxon>Aspergillus subgen. Circumdati</taxon>
    </lineage>
</organism>
<dbReference type="SUPFAM" id="SSF53474">
    <property type="entry name" value="alpha/beta-Hydrolases"/>
    <property type="match status" value="1"/>
</dbReference>
<name>A0A319EVB2_ASPSB</name>
<dbReference type="PANTHER" id="PTHR48182:SF2">
    <property type="entry name" value="PROTEIN SERAC1"/>
    <property type="match status" value="1"/>
</dbReference>
<dbReference type="OrthoDB" id="427518at2759"/>
<keyword evidence="9" id="KW-1185">Reference proteome</keyword>
<evidence type="ECO:0000256" key="3">
    <source>
        <dbReference type="ARBA" id="ARBA00004370"/>
    </source>
</evidence>
<dbReference type="EMBL" id="KZ826317">
    <property type="protein sequence ID" value="PYI11768.1"/>
    <property type="molecule type" value="Genomic_DNA"/>
</dbReference>
<accession>A0A319EVB2</accession>
<evidence type="ECO:0000256" key="1">
    <source>
        <dbReference type="ARBA" id="ARBA00004173"/>
    </source>
</evidence>
<dbReference type="Pfam" id="PF12697">
    <property type="entry name" value="Abhydrolase_6"/>
    <property type="match status" value="1"/>
</dbReference>
<dbReference type="AlphaFoldDB" id="A0A319EVB2"/>
<feature type="domain" description="AB hydrolase-1" evidence="7">
    <location>
        <begin position="35"/>
        <end position="180"/>
    </location>
</feature>
<keyword evidence="6" id="KW-0472">Membrane</keyword>
<comment type="subcellular location">
    <subcellularLocation>
        <location evidence="2">Endoplasmic reticulum</location>
    </subcellularLocation>
    <subcellularLocation>
        <location evidence="3">Membrane</location>
    </subcellularLocation>
    <subcellularLocation>
        <location evidence="1">Mitochondrion</location>
    </subcellularLocation>
</comment>
<evidence type="ECO:0000313" key="9">
    <source>
        <dbReference type="Proteomes" id="UP000248423"/>
    </source>
</evidence>
<dbReference type="Gene3D" id="3.40.50.1820">
    <property type="entry name" value="alpha/beta hydrolase"/>
    <property type="match status" value="1"/>
</dbReference>
<protein>
    <recommendedName>
        <fullName evidence="7">AB hydrolase-1 domain-containing protein</fullName>
    </recommendedName>
</protein>
<evidence type="ECO:0000313" key="8">
    <source>
        <dbReference type="EMBL" id="PYI11768.1"/>
    </source>
</evidence>
<evidence type="ECO:0000256" key="4">
    <source>
        <dbReference type="ARBA" id="ARBA00022824"/>
    </source>
</evidence>
<dbReference type="GO" id="GO:0005783">
    <property type="term" value="C:endoplasmic reticulum"/>
    <property type="evidence" value="ECO:0007669"/>
    <property type="project" value="UniProtKB-SubCell"/>
</dbReference>
<dbReference type="InterPro" id="IPR029058">
    <property type="entry name" value="AB_hydrolase_fold"/>
</dbReference>
<dbReference type="Proteomes" id="UP000248423">
    <property type="component" value="Unassembled WGS sequence"/>
</dbReference>
<dbReference type="InterPro" id="IPR052374">
    <property type="entry name" value="SERAC1"/>
</dbReference>
<dbReference type="GO" id="GO:0016020">
    <property type="term" value="C:membrane"/>
    <property type="evidence" value="ECO:0007669"/>
    <property type="project" value="UniProtKB-SubCell"/>
</dbReference>
<evidence type="ECO:0000256" key="2">
    <source>
        <dbReference type="ARBA" id="ARBA00004240"/>
    </source>
</evidence>
<dbReference type="PANTHER" id="PTHR48182">
    <property type="entry name" value="PROTEIN SERAC1"/>
    <property type="match status" value="1"/>
</dbReference>
<evidence type="ECO:0000256" key="6">
    <source>
        <dbReference type="ARBA" id="ARBA00023136"/>
    </source>
</evidence>